<accession>A0A498HH63</accession>
<sequence>MEIEIKIEIEIEIGKGEGERETKTERQREKEREEWGSRRHCCRSLIFFDPISDTQAHQRLHFLAKHHHSLRSAQDTQAKAFHCAVAPATAHRLLLRDSPLPTSREKVAAAAVGKNKGLALAPLAVEIVADKRKHYSTLLCHYEQADADAGVFSLVLIAATMHLNWMDREHLYTTFQHFDKDSSGYNHISLPLVTL</sequence>
<evidence type="ECO:0008006" key="3">
    <source>
        <dbReference type="Google" id="ProtNLM"/>
    </source>
</evidence>
<dbReference type="EMBL" id="RDQH01000342">
    <property type="protein sequence ID" value="RXH70070.1"/>
    <property type="molecule type" value="Genomic_DNA"/>
</dbReference>
<protein>
    <recommendedName>
        <fullName evidence="3">EF-hand domain-containing protein</fullName>
    </recommendedName>
</protein>
<evidence type="ECO:0000313" key="2">
    <source>
        <dbReference type="Proteomes" id="UP000290289"/>
    </source>
</evidence>
<reference evidence="1 2" key="1">
    <citation type="submission" date="2018-10" db="EMBL/GenBank/DDBJ databases">
        <title>A high-quality apple genome assembly.</title>
        <authorList>
            <person name="Hu J."/>
        </authorList>
    </citation>
    <scope>NUCLEOTIDE SEQUENCE [LARGE SCALE GENOMIC DNA]</scope>
    <source>
        <strain evidence="2">cv. HFTH1</strain>
        <tissue evidence="1">Young leaf</tissue>
    </source>
</reference>
<dbReference type="AlphaFoldDB" id="A0A498HH63"/>
<evidence type="ECO:0000313" key="1">
    <source>
        <dbReference type="EMBL" id="RXH70070.1"/>
    </source>
</evidence>
<organism evidence="1 2">
    <name type="scientific">Malus domestica</name>
    <name type="common">Apple</name>
    <name type="synonym">Pyrus malus</name>
    <dbReference type="NCBI Taxonomy" id="3750"/>
    <lineage>
        <taxon>Eukaryota</taxon>
        <taxon>Viridiplantae</taxon>
        <taxon>Streptophyta</taxon>
        <taxon>Embryophyta</taxon>
        <taxon>Tracheophyta</taxon>
        <taxon>Spermatophyta</taxon>
        <taxon>Magnoliopsida</taxon>
        <taxon>eudicotyledons</taxon>
        <taxon>Gunneridae</taxon>
        <taxon>Pentapetalae</taxon>
        <taxon>rosids</taxon>
        <taxon>fabids</taxon>
        <taxon>Rosales</taxon>
        <taxon>Rosaceae</taxon>
        <taxon>Amygdaloideae</taxon>
        <taxon>Maleae</taxon>
        <taxon>Malus</taxon>
    </lineage>
</organism>
<gene>
    <name evidence="1" type="ORF">DVH24_007326</name>
</gene>
<name>A0A498HH63_MALDO</name>
<keyword evidence="2" id="KW-1185">Reference proteome</keyword>
<proteinExistence type="predicted"/>
<comment type="caution">
    <text evidence="1">The sequence shown here is derived from an EMBL/GenBank/DDBJ whole genome shotgun (WGS) entry which is preliminary data.</text>
</comment>
<dbReference type="Proteomes" id="UP000290289">
    <property type="component" value="Chromosome 16"/>
</dbReference>